<dbReference type="FunFam" id="1.10.10.790:FF:000001">
    <property type="entry name" value="Splicing factor 3a, subunit 1"/>
    <property type="match status" value="1"/>
</dbReference>
<feature type="region of interest" description="Disordered" evidence="9">
    <location>
        <begin position="1425"/>
        <end position="1452"/>
    </location>
</feature>
<dbReference type="SUPFAM" id="SSF56672">
    <property type="entry name" value="DNA/RNA polymerases"/>
    <property type="match status" value="2"/>
</dbReference>
<comment type="caution">
    <text evidence="13">The sequence shown here is derived from an EMBL/GenBank/DDBJ whole genome shotgun (WGS) entry which is preliminary data.</text>
</comment>
<feature type="compositionally biased region" description="Basic and acidic residues" evidence="9">
    <location>
        <begin position="1594"/>
        <end position="1603"/>
    </location>
</feature>
<dbReference type="InterPro" id="IPR000061">
    <property type="entry name" value="Surp"/>
</dbReference>
<evidence type="ECO:0000256" key="6">
    <source>
        <dbReference type="ARBA" id="ARBA00022737"/>
    </source>
</evidence>
<dbReference type="SUPFAM" id="SSF109905">
    <property type="entry name" value="Surp module (SWAP domain)"/>
    <property type="match status" value="2"/>
</dbReference>
<dbReference type="SUPFAM" id="SSF100879">
    <property type="entry name" value="Lesion bypass DNA polymerase (Y-family), little finger domain"/>
    <property type="match status" value="2"/>
</dbReference>
<evidence type="ECO:0000256" key="8">
    <source>
        <dbReference type="ARBA" id="ARBA00023242"/>
    </source>
</evidence>
<dbReference type="GO" id="GO:0000398">
    <property type="term" value="P:mRNA splicing, via spliceosome"/>
    <property type="evidence" value="ECO:0007669"/>
    <property type="project" value="UniProtKB-ARBA"/>
</dbReference>
<dbReference type="InterPro" id="IPR043128">
    <property type="entry name" value="Rev_trsase/Diguanyl_cyclase"/>
</dbReference>
<protein>
    <recommendedName>
        <fullName evidence="15">DNA polymerase kappa</fullName>
    </recommendedName>
</protein>
<dbReference type="GO" id="GO:0005686">
    <property type="term" value="C:U2 snRNP"/>
    <property type="evidence" value="ECO:0007669"/>
    <property type="project" value="UniProtKB-ARBA"/>
</dbReference>
<feature type="domain" description="SURP motif" evidence="11">
    <location>
        <begin position="1132"/>
        <end position="1174"/>
    </location>
</feature>
<keyword evidence="14" id="KW-1185">Reference proteome</keyword>
<keyword evidence="7" id="KW-0508">mRNA splicing</keyword>
<evidence type="ECO:0000256" key="1">
    <source>
        <dbReference type="ARBA" id="ARBA00004123"/>
    </source>
</evidence>
<dbReference type="InterPro" id="IPR036775">
    <property type="entry name" value="DNA_pol_Y-fam_lit_finger_sf"/>
</dbReference>
<dbReference type="InterPro" id="IPR000626">
    <property type="entry name" value="Ubiquitin-like_dom"/>
</dbReference>
<dbReference type="Pfam" id="PF21999">
    <property type="entry name" value="IMS_HHH_1"/>
    <property type="match status" value="1"/>
</dbReference>
<dbReference type="InterPro" id="IPR017961">
    <property type="entry name" value="DNA_pol_Y-fam_little_finger"/>
</dbReference>
<dbReference type="GO" id="GO:0005681">
    <property type="term" value="C:spliceosomal complex"/>
    <property type="evidence" value="ECO:0007669"/>
    <property type="project" value="UniProtKB-KW"/>
</dbReference>
<dbReference type="InterPro" id="IPR053848">
    <property type="entry name" value="IMS_HHH_1"/>
</dbReference>
<evidence type="ECO:0000313" key="14">
    <source>
        <dbReference type="Proteomes" id="UP001465755"/>
    </source>
</evidence>
<sequence>MSEDKRQREAFRVAQFSHGHPALAADPEVKDLEFSATGGQYPSDTTRVVLHIDVDCFYAQVEEIRNPSLATRPLGITQKYLIVTCNYPARAKGITKLMSTRDAVAKCHELVLVSGEDLTPYRRTSKNILSVLSRFGVTQRLGMDEVFVDVTEEVDARIARGAAACTFSGHLHDGSEGGVMQDNVHRPMDLRAAAAKGPSAKVPAAQSSGAWGDAPWMLRLAVGSQVAAEARAAVKAEVGVRSSAGIACNKMLAKLCSGLHKPDDQTILPPTHAADFVGPLPVRALPGVGYKMDGQLNALGVQKVSDLRALQQSQLVLAVGERAAAWLCTACLGQDSNPVLAHQPAKSITVEDSFKSCTTFHAAATIIGLLAPDLLFRVQEEFQDCARLPKTLTLKWRHSGRGFHRSSSSCPFPSSIVGAITGSSADSTKASEVLSQAAFGLLKKNVGEPLHLTLLNVGVTSFHSVQQGGKAGPGTISHLLSRGSSGNSAELAKAQADVKASGPEAEGTGPSSPSALARASIRQRRDYGSAPSGLMSKSAERALRAQHTTHAPGQGVQAPQSNARSASQAGPLPAKVYTWGRGDDSMVLHCDVNCYYCQVERLDDPSLIGVPLAVRQFNAGGFVAVSYEAKAAGVKCGDGVGDQGRKHIQHLIDMGAVSLEEALRRCPSLQIRPMRTSRYRQVANQLHQLLRTFAPTGAVEKASYDDFYLDMSSLRCDHSDSLACGDAALPPGVSLASGSSWSKASPQLRAATQAAIRLKAAVQQQLGLTLSCGVGPTKLLARLTGPLNKPDGLTVLTHPAAVGFLHSLPLRQIPSLGQKLGQRITQEVGAQLVRDLAGRRRGSFAPLFGATVASFLEALPEGGRWEDIRERGPPKSITCERSFPPLATVEGARSQLTPLAQDLWQRLLQDVEEQGRVPAKLVLSWRHGYQTGVRSRSCAMPQGPLAALRSHLREANAEPAAEESGAAPAAADVTAAEGVAGQHSSAQPTAATAKDAPLPPEPWAPLLTAGLNLLPASPPQPTSPHHKATNSLTRLAIGVTFDVPPAGAASGVPGSSFGVAMAAGEMGGVAVAQAQDGMAGLSVANGGFSGAMVPVGEARTVLPAPDLSAVEAVETQTRAIGVIYPPPDIKAIVDKAANFVAKNGLSFEQRILSQQQNNAKFNFLRPNDPYHAYYRHKVNEQQSEAGKPGSEAASAAQQSEQAASLASAAAPPPVLAPPPSKPLIAPDPAHYLVSTPEGLTALNLDIIRLSAQMVARNGKKFMKTLAEKERANVQFNFLKETNSLFGFFTALCDAYSRTLLPPKDLAARLHADSTDTIGTLERCLRRLEWEKARDKEAKAVADQQEADRLAMQAIDWHDFTVVETIDFFADEEDELPAPMTKADVLLLNKADGFPEDEAAGPADQAEAGPQENMDAEERALVAEANGRQQAGTGAAQAAAAEADGDEAMDLDDEDPSQMTIVRNYQRQDHRAKADLSTKMVVSPLTGELVPVDQMAEHMRVSLIDPRYRTNREAMLSKIRGDTKASDEEISSNLLTLARKRPDVFGSTQEEVSSMVQATLQDGKMSGGDRPIAWDGQTSSGPGLVHQIRAIADNRKQTDAKAEPPKPAPPASSIGPRSTATPMPPPIPRTNPSLPPPPPPPGAMMMPPPSMMGPPRPPSMPGMPGAPPAPAGPPPPPGAGAGAGAEAGARQEGQPPPAQRQRTDFVLQPEDEFLEQNPGASKVMVLCPEAEDNESLKGQLMEVEVATLTDTVGSLKARLAEVLNLPATKQQLSRTGVGFLRNELSLAHYNVSPSTQLSLSVRRRGR</sequence>
<dbReference type="Pfam" id="PF12230">
    <property type="entry name" value="PRP21_like_P"/>
    <property type="match status" value="1"/>
</dbReference>
<dbReference type="Gene3D" id="1.10.150.20">
    <property type="entry name" value="5' to 3' exonuclease, C-terminal subdomain"/>
    <property type="match status" value="1"/>
</dbReference>
<dbReference type="SUPFAM" id="SSF54236">
    <property type="entry name" value="Ubiquitin-like"/>
    <property type="match status" value="1"/>
</dbReference>
<comment type="subcellular location">
    <subcellularLocation>
        <location evidence="1">Nucleus</location>
    </subcellularLocation>
</comment>
<dbReference type="FunFam" id="1.10.10.790:FF:000002">
    <property type="entry name" value="Splicing factor 3A subunit 1"/>
    <property type="match status" value="1"/>
</dbReference>
<feature type="compositionally biased region" description="Pro residues" evidence="9">
    <location>
        <begin position="1621"/>
        <end position="1677"/>
    </location>
</feature>
<dbReference type="SMART" id="SM00648">
    <property type="entry name" value="SWAP"/>
    <property type="match status" value="2"/>
</dbReference>
<feature type="compositionally biased region" description="Polar residues" evidence="9">
    <location>
        <begin position="546"/>
        <end position="568"/>
    </location>
</feature>
<feature type="compositionally biased region" description="Low complexity" evidence="9">
    <location>
        <begin position="1428"/>
        <end position="1441"/>
    </location>
</feature>
<keyword evidence="8" id="KW-0539">Nucleus</keyword>
<feature type="region of interest" description="Disordered" evidence="9">
    <location>
        <begin position="955"/>
        <end position="1004"/>
    </location>
</feature>
<keyword evidence="6" id="KW-0677">Repeat</keyword>
<dbReference type="Pfam" id="PF11799">
    <property type="entry name" value="IMS_C"/>
    <property type="match status" value="2"/>
</dbReference>
<feature type="domain" description="SURP motif" evidence="11">
    <location>
        <begin position="1246"/>
        <end position="1288"/>
    </location>
</feature>
<feature type="compositionally biased region" description="Pro residues" evidence="9">
    <location>
        <begin position="1210"/>
        <end position="1221"/>
    </location>
</feature>
<feature type="domain" description="UmuC" evidence="12">
    <location>
        <begin position="49"/>
        <end position="289"/>
    </location>
</feature>
<dbReference type="InterPro" id="IPR001126">
    <property type="entry name" value="UmuC"/>
</dbReference>
<dbReference type="PROSITE" id="PS50053">
    <property type="entry name" value="UBIQUITIN_2"/>
    <property type="match status" value="1"/>
</dbReference>
<evidence type="ECO:0000256" key="9">
    <source>
        <dbReference type="SAM" id="MobiDB-lite"/>
    </source>
</evidence>
<evidence type="ECO:0000259" key="10">
    <source>
        <dbReference type="PROSITE" id="PS50053"/>
    </source>
</evidence>
<dbReference type="GO" id="GO:0006281">
    <property type="term" value="P:DNA repair"/>
    <property type="evidence" value="ECO:0007669"/>
    <property type="project" value="InterPro"/>
</dbReference>
<evidence type="ECO:0008006" key="15">
    <source>
        <dbReference type="Google" id="ProtNLM"/>
    </source>
</evidence>
<keyword evidence="4" id="KW-0507">mRNA processing</keyword>
<gene>
    <name evidence="13" type="ORF">WJX73_004409</name>
</gene>
<feature type="domain" description="Ubiquitin-like" evidence="10">
    <location>
        <begin position="1748"/>
        <end position="1805"/>
    </location>
</feature>
<feature type="compositionally biased region" description="Acidic residues" evidence="9">
    <location>
        <begin position="1442"/>
        <end position="1452"/>
    </location>
</feature>
<comment type="similarity">
    <text evidence="2">Belongs to the DNA polymerase type-Y family.</text>
</comment>
<organism evidence="13 14">
    <name type="scientific">Symbiochloris irregularis</name>
    <dbReference type="NCBI Taxonomy" id="706552"/>
    <lineage>
        <taxon>Eukaryota</taxon>
        <taxon>Viridiplantae</taxon>
        <taxon>Chlorophyta</taxon>
        <taxon>core chlorophytes</taxon>
        <taxon>Trebouxiophyceae</taxon>
        <taxon>Trebouxiales</taxon>
        <taxon>Trebouxiaceae</taxon>
        <taxon>Symbiochloris</taxon>
    </lineage>
</organism>
<dbReference type="Proteomes" id="UP001465755">
    <property type="component" value="Unassembled WGS sequence"/>
</dbReference>
<dbReference type="PROSITE" id="PS50128">
    <property type="entry name" value="SURP"/>
    <property type="match status" value="2"/>
</dbReference>
<dbReference type="Gene3D" id="3.10.20.90">
    <property type="entry name" value="Phosphatidylinositol 3-kinase Catalytic Subunit, Chain A, domain 1"/>
    <property type="match status" value="1"/>
</dbReference>
<dbReference type="Pfam" id="PF00817">
    <property type="entry name" value="IMS"/>
    <property type="match status" value="2"/>
</dbReference>
<dbReference type="Gene3D" id="3.30.70.270">
    <property type="match status" value="2"/>
</dbReference>
<dbReference type="CDD" id="cd01800">
    <property type="entry name" value="Ubl_SF3a120"/>
    <property type="match status" value="1"/>
</dbReference>
<feature type="region of interest" description="Disordered" evidence="9">
    <location>
        <begin position="1393"/>
        <end position="1413"/>
    </location>
</feature>
<feature type="region of interest" description="Disordered" evidence="9">
    <location>
        <begin position="1594"/>
        <end position="1700"/>
    </location>
</feature>
<dbReference type="Gene3D" id="3.40.1170.60">
    <property type="match status" value="2"/>
</dbReference>
<feature type="compositionally biased region" description="Low complexity" evidence="9">
    <location>
        <begin position="957"/>
        <end position="981"/>
    </location>
</feature>
<dbReference type="PANTHER" id="PTHR46404:SF1">
    <property type="entry name" value="DNA POLYMERASE IOTA"/>
    <property type="match status" value="1"/>
</dbReference>
<dbReference type="InterPro" id="IPR043502">
    <property type="entry name" value="DNA/RNA_pol_sf"/>
</dbReference>
<feature type="region of interest" description="Disordered" evidence="9">
    <location>
        <begin position="1181"/>
        <end position="1221"/>
    </location>
</feature>
<dbReference type="InterPro" id="IPR035563">
    <property type="entry name" value="SF3As1_ubi"/>
</dbReference>
<evidence type="ECO:0000259" key="11">
    <source>
        <dbReference type="PROSITE" id="PS50128"/>
    </source>
</evidence>
<evidence type="ECO:0000256" key="7">
    <source>
        <dbReference type="ARBA" id="ARBA00023187"/>
    </source>
</evidence>
<dbReference type="InterPro" id="IPR029071">
    <property type="entry name" value="Ubiquitin-like_domsf"/>
</dbReference>
<dbReference type="GO" id="GO:0003887">
    <property type="term" value="F:DNA-directed DNA polymerase activity"/>
    <property type="evidence" value="ECO:0007669"/>
    <property type="project" value="InterPro"/>
</dbReference>
<dbReference type="Gene3D" id="1.10.10.790">
    <property type="entry name" value="Surp module"/>
    <property type="match status" value="2"/>
</dbReference>
<proteinExistence type="inferred from homology"/>
<accession>A0AAW1NKJ2</accession>
<feature type="compositionally biased region" description="Low complexity" evidence="9">
    <location>
        <begin position="1190"/>
        <end position="1209"/>
    </location>
</feature>
<evidence type="ECO:0000259" key="12">
    <source>
        <dbReference type="PROSITE" id="PS50173"/>
    </source>
</evidence>
<reference evidence="13 14" key="1">
    <citation type="journal article" date="2024" name="Nat. Commun.">
        <title>Phylogenomics reveals the evolutionary origins of lichenization in chlorophyte algae.</title>
        <authorList>
            <person name="Puginier C."/>
            <person name="Libourel C."/>
            <person name="Otte J."/>
            <person name="Skaloud P."/>
            <person name="Haon M."/>
            <person name="Grisel S."/>
            <person name="Petersen M."/>
            <person name="Berrin J.G."/>
            <person name="Delaux P.M."/>
            <person name="Dal Grande F."/>
            <person name="Keller J."/>
        </authorList>
    </citation>
    <scope>NUCLEOTIDE SEQUENCE [LARGE SCALE GENOMIC DNA]</scope>
    <source>
        <strain evidence="13 14">SAG 2036</strain>
    </source>
</reference>
<feature type="domain" description="UmuC" evidence="12">
    <location>
        <begin position="587"/>
        <end position="817"/>
    </location>
</feature>
<feature type="region of interest" description="Disordered" evidence="9">
    <location>
        <begin position="466"/>
        <end position="569"/>
    </location>
</feature>
<dbReference type="GO" id="GO:0003684">
    <property type="term" value="F:damaged DNA binding"/>
    <property type="evidence" value="ECO:0007669"/>
    <property type="project" value="InterPro"/>
</dbReference>
<dbReference type="SMART" id="SM00213">
    <property type="entry name" value="UBQ"/>
    <property type="match status" value="1"/>
</dbReference>
<dbReference type="GO" id="GO:0003723">
    <property type="term" value="F:RNA binding"/>
    <property type="evidence" value="ECO:0007669"/>
    <property type="project" value="InterPro"/>
</dbReference>
<evidence type="ECO:0000256" key="3">
    <source>
        <dbReference type="ARBA" id="ARBA00022634"/>
    </source>
</evidence>
<evidence type="ECO:0000256" key="4">
    <source>
        <dbReference type="ARBA" id="ARBA00022664"/>
    </source>
</evidence>
<evidence type="ECO:0000256" key="5">
    <source>
        <dbReference type="ARBA" id="ARBA00022728"/>
    </source>
</evidence>
<evidence type="ECO:0000256" key="2">
    <source>
        <dbReference type="ARBA" id="ARBA00010945"/>
    </source>
</evidence>
<dbReference type="Pfam" id="PF01805">
    <property type="entry name" value="Surp"/>
    <property type="match status" value="2"/>
</dbReference>
<dbReference type="EMBL" id="JALJOQ010000206">
    <property type="protein sequence ID" value="KAK9789556.1"/>
    <property type="molecule type" value="Genomic_DNA"/>
</dbReference>
<name>A0AAW1NKJ2_9CHLO</name>
<keyword evidence="3" id="KW-0237">DNA synthesis</keyword>
<dbReference type="PANTHER" id="PTHR46404">
    <property type="entry name" value="DNA POLYMERASE IOTA"/>
    <property type="match status" value="1"/>
</dbReference>
<evidence type="ECO:0000313" key="13">
    <source>
        <dbReference type="EMBL" id="KAK9789556.1"/>
    </source>
</evidence>
<dbReference type="Gene3D" id="3.30.1490.100">
    <property type="entry name" value="DNA polymerase, Y-family, little finger domain"/>
    <property type="match status" value="2"/>
</dbReference>
<keyword evidence="5" id="KW-0747">Spliceosome</keyword>
<dbReference type="InterPro" id="IPR035967">
    <property type="entry name" value="SWAP/Surp_sf"/>
</dbReference>
<dbReference type="PROSITE" id="PS50173">
    <property type="entry name" value="UMUC"/>
    <property type="match status" value="2"/>
</dbReference>
<feature type="region of interest" description="Disordered" evidence="9">
    <location>
        <begin position="1561"/>
        <end position="1581"/>
    </location>
</feature>
<dbReference type="InterPro" id="IPR022030">
    <property type="entry name" value="SF3A1_dom"/>
</dbReference>